<dbReference type="Proteomes" id="UP000093501">
    <property type="component" value="Unassembled WGS sequence"/>
</dbReference>
<dbReference type="GO" id="GO:0046872">
    <property type="term" value="F:metal ion binding"/>
    <property type="evidence" value="ECO:0007669"/>
    <property type="project" value="UniProtKB-KW"/>
</dbReference>
<evidence type="ECO:0000256" key="4">
    <source>
        <dbReference type="ARBA" id="ARBA00022695"/>
    </source>
</evidence>
<evidence type="ECO:0000256" key="5">
    <source>
        <dbReference type="ARBA" id="ARBA00022723"/>
    </source>
</evidence>
<dbReference type="CDD" id="cd05403">
    <property type="entry name" value="NT_KNTase_like"/>
    <property type="match status" value="1"/>
</dbReference>
<keyword evidence="3 10" id="KW-0808">Transferase</keyword>
<dbReference type="GO" id="GO:0005524">
    <property type="term" value="F:ATP binding"/>
    <property type="evidence" value="ECO:0007669"/>
    <property type="project" value="UniProtKB-KW"/>
</dbReference>
<evidence type="ECO:0000256" key="6">
    <source>
        <dbReference type="ARBA" id="ARBA00022741"/>
    </source>
</evidence>
<dbReference type="PANTHER" id="PTHR33571:SF12">
    <property type="entry name" value="BSL3053 PROTEIN"/>
    <property type="match status" value="1"/>
</dbReference>
<keyword evidence="8" id="KW-0460">Magnesium</keyword>
<comment type="cofactor">
    <cofactor evidence="1">
        <name>Mg(2+)</name>
        <dbReference type="ChEBI" id="CHEBI:18420"/>
    </cofactor>
</comment>
<evidence type="ECO:0000313" key="11">
    <source>
        <dbReference type="Proteomes" id="UP000093501"/>
    </source>
</evidence>
<comment type="similarity">
    <text evidence="9">Belongs to the MntA antitoxin family.</text>
</comment>
<organism evidence="10 11">
    <name type="scientific">Tessaracoccus lapidicaptus</name>
    <dbReference type="NCBI Taxonomy" id="1427523"/>
    <lineage>
        <taxon>Bacteria</taxon>
        <taxon>Bacillati</taxon>
        <taxon>Actinomycetota</taxon>
        <taxon>Actinomycetes</taxon>
        <taxon>Propionibacteriales</taxon>
        <taxon>Propionibacteriaceae</taxon>
        <taxon>Tessaracoccus</taxon>
    </lineage>
</organism>
<dbReference type="PANTHER" id="PTHR33571">
    <property type="entry name" value="SSL8005 PROTEIN"/>
    <property type="match status" value="1"/>
</dbReference>
<gene>
    <name evidence="10" type="ORF">BCR15_01895</name>
</gene>
<evidence type="ECO:0000313" key="10">
    <source>
        <dbReference type="EMBL" id="OCL34482.1"/>
    </source>
</evidence>
<keyword evidence="2" id="KW-1277">Toxin-antitoxin system</keyword>
<protein>
    <submittedName>
        <fullName evidence="10">Nucleotidyltransferase</fullName>
    </submittedName>
</protein>
<keyword evidence="11" id="KW-1185">Reference proteome</keyword>
<accession>A0A1C0AMU0</accession>
<dbReference type="InterPro" id="IPR002934">
    <property type="entry name" value="Polymerase_NTP_transf_dom"/>
</dbReference>
<evidence type="ECO:0000256" key="9">
    <source>
        <dbReference type="ARBA" id="ARBA00038276"/>
    </source>
</evidence>
<dbReference type="InterPro" id="IPR043519">
    <property type="entry name" value="NT_sf"/>
</dbReference>
<dbReference type="Gene3D" id="3.30.460.10">
    <property type="entry name" value="Beta Polymerase, domain 2"/>
    <property type="match status" value="1"/>
</dbReference>
<dbReference type="EMBL" id="MBQD01000020">
    <property type="protein sequence ID" value="OCL34482.1"/>
    <property type="molecule type" value="Genomic_DNA"/>
</dbReference>
<reference evidence="11" key="1">
    <citation type="submission" date="2016-07" db="EMBL/GenBank/DDBJ databases">
        <authorList>
            <person name="Florea S."/>
            <person name="Webb J.S."/>
            <person name="Jaromczyk J."/>
            <person name="Schardl C.L."/>
        </authorList>
    </citation>
    <scope>NUCLEOTIDE SEQUENCE [LARGE SCALE GENOMIC DNA]</scope>
    <source>
        <strain evidence="11">IPBSL-7</strain>
    </source>
</reference>
<dbReference type="AlphaFoldDB" id="A0A1C0AMU0"/>
<evidence type="ECO:0000256" key="8">
    <source>
        <dbReference type="ARBA" id="ARBA00022842"/>
    </source>
</evidence>
<keyword evidence="7" id="KW-0067">ATP-binding</keyword>
<keyword evidence="6" id="KW-0547">Nucleotide-binding</keyword>
<evidence type="ECO:0000256" key="7">
    <source>
        <dbReference type="ARBA" id="ARBA00022840"/>
    </source>
</evidence>
<name>A0A1C0AMU0_9ACTN</name>
<proteinExistence type="inferred from homology"/>
<keyword evidence="4" id="KW-0548">Nucleotidyltransferase</keyword>
<evidence type="ECO:0000256" key="1">
    <source>
        <dbReference type="ARBA" id="ARBA00001946"/>
    </source>
</evidence>
<keyword evidence="5" id="KW-0479">Metal-binding</keyword>
<evidence type="ECO:0000256" key="3">
    <source>
        <dbReference type="ARBA" id="ARBA00022679"/>
    </source>
</evidence>
<dbReference type="GO" id="GO:0016779">
    <property type="term" value="F:nucleotidyltransferase activity"/>
    <property type="evidence" value="ECO:0007669"/>
    <property type="project" value="UniProtKB-KW"/>
</dbReference>
<dbReference type="Pfam" id="PF01909">
    <property type="entry name" value="NTP_transf_2"/>
    <property type="match status" value="1"/>
</dbReference>
<evidence type="ECO:0000256" key="2">
    <source>
        <dbReference type="ARBA" id="ARBA00022649"/>
    </source>
</evidence>
<dbReference type="InterPro" id="IPR052038">
    <property type="entry name" value="Type-VII_TA_antitoxin"/>
</dbReference>
<comment type="caution">
    <text evidence="10">The sequence shown here is derived from an EMBL/GenBank/DDBJ whole genome shotgun (WGS) entry which is preliminary data.</text>
</comment>
<sequence>MSIVTAESASLRAAIVAHRDALDGILRRYRAANPRLFGSVARGDATGDSDIDLLVDLLPGGGNDLLRVSGVAEELSQVLGARVDVVSASLLRDNVSSSALADAVPL</sequence>
<dbReference type="RefSeq" id="WP_068751165.1">
    <property type="nucleotide sequence ID" value="NZ_LR214441.1"/>
</dbReference>
<dbReference type="SUPFAM" id="SSF81301">
    <property type="entry name" value="Nucleotidyltransferase"/>
    <property type="match status" value="1"/>
</dbReference>